<dbReference type="OrthoDB" id="1304906at2759"/>
<evidence type="ECO:0000313" key="1">
    <source>
        <dbReference type="RefSeq" id="XP_016449441.1"/>
    </source>
</evidence>
<dbReference type="PANTHER" id="PTHR33710:SF54">
    <property type="entry name" value="NON-LTR RETROELEMENT REVERSE TRANSCRIPTASE"/>
    <property type="match status" value="1"/>
</dbReference>
<protein>
    <submittedName>
        <fullName evidence="1">Uncharacterized protein</fullName>
    </submittedName>
</protein>
<dbReference type="PaxDb" id="4097-A0A1S3YB13"/>
<organism evidence="1">
    <name type="scientific">Nicotiana tabacum</name>
    <name type="common">Common tobacco</name>
    <dbReference type="NCBI Taxonomy" id="4097"/>
    <lineage>
        <taxon>Eukaryota</taxon>
        <taxon>Viridiplantae</taxon>
        <taxon>Streptophyta</taxon>
        <taxon>Embryophyta</taxon>
        <taxon>Tracheophyta</taxon>
        <taxon>Spermatophyta</taxon>
        <taxon>Magnoliopsida</taxon>
        <taxon>eudicotyledons</taxon>
        <taxon>Gunneridae</taxon>
        <taxon>Pentapetalae</taxon>
        <taxon>asterids</taxon>
        <taxon>lamiids</taxon>
        <taxon>Solanales</taxon>
        <taxon>Solanaceae</taxon>
        <taxon>Nicotianoideae</taxon>
        <taxon>Nicotianeae</taxon>
        <taxon>Nicotiana</taxon>
    </lineage>
</organism>
<sequence>MTHTENGKMFHLTIIYAKCKPLLRRPLWEVLNQKSSSCNVPWCVIGDFNVIASVEEKIGGIPYQMSKSIEFLSMTKDCGLVDLGYYGPKYTWSNGRGQCSIMWKRLDRGLANDQWLETFPAVTVSHLASAGSNHNPMLLELHIKQDNGKKYFKFLNCWVDNPGFLPLVSKVCNRKVEGNVMWKFHQKLKTLSHPLSHWSRQE</sequence>
<proteinExistence type="predicted"/>
<dbReference type="Gene3D" id="3.60.10.10">
    <property type="entry name" value="Endonuclease/exonuclease/phosphatase"/>
    <property type="match status" value="1"/>
</dbReference>
<dbReference type="AlphaFoldDB" id="A0A1S3YB13"/>
<dbReference type="PANTHER" id="PTHR33710">
    <property type="entry name" value="BNAC02G09200D PROTEIN"/>
    <property type="match status" value="1"/>
</dbReference>
<dbReference type="OMA" id="EAYWISH"/>
<dbReference type="InterPro" id="IPR036691">
    <property type="entry name" value="Endo/exonu/phosph_ase_sf"/>
</dbReference>
<dbReference type="RefSeq" id="XP_016449441.1">
    <property type="nucleotide sequence ID" value="XM_016593955.1"/>
</dbReference>
<reference evidence="1" key="1">
    <citation type="submission" date="2025-08" db="UniProtKB">
        <authorList>
            <consortium name="RefSeq"/>
        </authorList>
    </citation>
    <scope>IDENTIFICATION</scope>
</reference>
<accession>A0A1S3YB13</accession>
<name>A0A1S3YB13_TOBAC</name>
<dbReference type="SUPFAM" id="SSF56219">
    <property type="entry name" value="DNase I-like"/>
    <property type="match status" value="1"/>
</dbReference>
<gene>
    <name evidence="1" type="primary">LOC107774429</name>
</gene>
<dbReference type="KEGG" id="nta:107774429"/>